<dbReference type="Proteomes" id="UP000800035">
    <property type="component" value="Unassembled WGS sequence"/>
</dbReference>
<organism evidence="2 3">
    <name type="scientific">Byssothecium circinans</name>
    <dbReference type="NCBI Taxonomy" id="147558"/>
    <lineage>
        <taxon>Eukaryota</taxon>
        <taxon>Fungi</taxon>
        <taxon>Dikarya</taxon>
        <taxon>Ascomycota</taxon>
        <taxon>Pezizomycotina</taxon>
        <taxon>Dothideomycetes</taxon>
        <taxon>Pleosporomycetidae</taxon>
        <taxon>Pleosporales</taxon>
        <taxon>Massarineae</taxon>
        <taxon>Massarinaceae</taxon>
        <taxon>Byssothecium</taxon>
    </lineage>
</organism>
<dbReference type="AlphaFoldDB" id="A0A6A5TR43"/>
<protein>
    <submittedName>
        <fullName evidence="2">Uncharacterized protein</fullName>
    </submittedName>
</protein>
<accession>A0A6A5TR43</accession>
<keyword evidence="1" id="KW-0812">Transmembrane</keyword>
<evidence type="ECO:0000313" key="3">
    <source>
        <dbReference type="Proteomes" id="UP000800035"/>
    </source>
</evidence>
<evidence type="ECO:0000256" key="1">
    <source>
        <dbReference type="SAM" id="Phobius"/>
    </source>
</evidence>
<keyword evidence="3" id="KW-1185">Reference proteome</keyword>
<evidence type="ECO:0000313" key="2">
    <source>
        <dbReference type="EMBL" id="KAF1953256.1"/>
    </source>
</evidence>
<dbReference type="OrthoDB" id="3540210at2759"/>
<feature type="transmembrane region" description="Helical" evidence="1">
    <location>
        <begin position="84"/>
        <end position="109"/>
    </location>
</feature>
<proteinExistence type="predicted"/>
<keyword evidence="1" id="KW-1133">Transmembrane helix</keyword>
<name>A0A6A5TR43_9PLEO</name>
<gene>
    <name evidence="2" type="ORF">CC80DRAFT_518396</name>
</gene>
<sequence>MLGKNRAPGGTITTDIERGTIVIALMAVLATVGARADGAPADGLFRQQQAILRTIPTPTSLTADYVKLWWLWKKRTDRVSVRSLFPILLATFCTMGFLASSVASSFVVATTDLEVLVDNPFCARYNESTFTTDIERLRIIAVRSVSVPYAQECYHNQTLLPPRCKAFVRPSIPFTTQKVPCPFSLEYYTGAETDPLPAVAFDSGLVDLNDGFGMNLPNNDRVSYRRRTTCTVLPLSGHITVLDAGVISERIWGRTTFPGEQAVKLHYADRPALGEWKNATFLVSLTATNISEGFSITSRFYSPEREREGIFNTLEPLEGMRRKDADLTLIALTGAVTYTKPVYDPWFLALTTMTLYDVIKQTNKQINSTVYIPDSPVRAMGCIVQHQFCIKTDSSLHCSALDSLPRGIPSKGWERASSVQLSALELLIVSNKEIGLGYTYNAVQVHPDQWIIEARAMESFVWASLQVSIADYAIGPSVRSSDLADYIVKPTTAGDKQLCGSQKMRIAGGFVNINVFGMAFVITVSLFFAIVDIVLLKFLGTWSSLEKDV</sequence>
<keyword evidence="1" id="KW-0472">Membrane</keyword>
<dbReference type="EMBL" id="ML977005">
    <property type="protein sequence ID" value="KAF1953256.1"/>
    <property type="molecule type" value="Genomic_DNA"/>
</dbReference>
<feature type="transmembrane region" description="Helical" evidence="1">
    <location>
        <begin position="515"/>
        <end position="539"/>
    </location>
</feature>
<reference evidence="2" key="1">
    <citation type="journal article" date="2020" name="Stud. Mycol.">
        <title>101 Dothideomycetes genomes: a test case for predicting lifestyles and emergence of pathogens.</title>
        <authorList>
            <person name="Haridas S."/>
            <person name="Albert R."/>
            <person name="Binder M."/>
            <person name="Bloem J."/>
            <person name="Labutti K."/>
            <person name="Salamov A."/>
            <person name="Andreopoulos B."/>
            <person name="Baker S."/>
            <person name="Barry K."/>
            <person name="Bills G."/>
            <person name="Bluhm B."/>
            <person name="Cannon C."/>
            <person name="Castanera R."/>
            <person name="Culley D."/>
            <person name="Daum C."/>
            <person name="Ezra D."/>
            <person name="Gonzalez J."/>
            <person name="Henrissat B."/>
            <person name="Kuo A."/>
            <person name="Liang C."/>
            <person name="Lipzen A."/>
            <person name="Lutzoni F."/>
            <person name="Magnuson J."/>
            <person name="Mondo S."/>
            <person name="Nolan M."/>
            <person name="Ohm R."/>
            <person name="Pangilinan J."/>
            <person name="Park H.-J."/>
            <person name="Ramirez L."/>
            <person name="Alfaro M."/>
            <person name="Sun H."/>
            <person name="Tritt A."/>
            <person name="Yoshinaga Y."/>
            <person name="Zwiers L.-H."/>
            <person name="Turgeon B."/>
            <person name="Goodwin S."/>
            <person name="Spatafora J."/>
            <person name="Crous P."/>
            <person name="Grigoriev I."/>
        </authorList>
    </citation>
    <scope>NUCLEOTIDE SEQUENCE</scope>
    <source>
        <strain evidence="2">CBS 675.92</strain>
    </source>
</reference>